<evidence type="ECO:0000313" key="3">
    <source>
        <dbReference type="EMBL" id="RST94900.1"/>
    </source>
</evidence>
<feature type="non-terminal residue" evidence="2">
    <location>
        <position position="1"/>
    </location>
</feature>
<name>A0A429ZA86_9ENTE</name>
<dbReference type="EMBL" id="NGJT01000006">
    <property type="protein sequence ID" value="RST94900.1"/>
    <property type="molecule type" value="Genomic_DNA"/>
</dbReference>
<evidence type="ECO:0000313" key="1">
    <source>
        <dbReference type="EMBL" id="RST90550.1"/>
    </source>
</evidence>
<sequence length="24" mass="2976">YNQKFLCRIHKGFKEIQDTLESMF</sequence>
<comment type="caution">
    <text evidence="2">The sequence shown here is derived from an EMBL/GenBank/DDBJ whole genome shotgun (WGS) entry which is preliminary data.</text>
</comment>
<evidence type="ECO:0000313" key="5">
    <source>
        <dbReference type="Proteomes" id="UP000288490"/>
    </source>
</evidence>
<organism evidence="2 5">
    <name type="scientific">Vagococcus bubulae</name>
    <dbReference type="NCBI Taxonomy" id="1977868"/>
    <lineage>
        <taxon>Bacteria</taxon>
        <taxon>Bacillati</taxon>
        <taxon>Bacillota</taxon>
        <taxon>Bacilli</taxon>
        <taxon>Lactobacillales</taxon>
        <taxon>Enterococcaceae</taxon>
        <taxon>Vagococcus</taxon>
    </lineage>
</organism>
<dbReference type="AlphaFoldDB" id="A0A429ZA86"/>
<proteinExistence type="predicted"/>
<evidence type="ECO:0000313" key="2">
    <source>
        <dbReference type="EMBL" id="RST90593.1"/>
    </source>
</evidence>
<accession>A0A429ZA86</accession>
<reference evidence="2 5" key="1">
    <citation type="submission" date="2017-05" db="EMBL/GenBank/DDBJ databases">
        <title>Vagococcus spp. assemblies.</title>
        <authorList>
            <person name="Gulvik C.A."/>
        </authorList>
    </citation>
    <scope>NUCLEOTIDE SEQUENCE [LARGE SCALE GENOMIC DNA]</scope>
    <source>
        <strain evidence="2 5">SS1994</strain>
    </source>
</reference>
<dbReference type="EMBL" id="NGJT01000035">
    <property type="protein sequence ID" value="RST90593.1"/>
    <property type="molecule type" value="Genomic_DNA"/>
</dbReference>
<protein>
    <submittedName>
        <fullName evidence="2">Transposase</fullName>
    </submittedName>
</protein>
<dbReference type="EMBL" id="NGJT01000003">
    <property type="protein sequence ID" value="RST95693.1"/>
    <property type="molecule type" value="Genomic_DNA"/>
</dbReference>
<dbReference type="EMBL" id="NGJT01000038">
    <property type="protein sequence ID" value="RST90550.1"/>
    <property type="molecule type" value="Genomic_DNA"/>
</dbReference>
<dbReference type="Proteomes" id="UP000288490">
    <property type="component" value="Unassembled WGS sequence"/>
</dbReference>
<keyword evidence="5" id="KW-1185">Reference proteome</keyword>
<evidence type="ECO:0000313" key="4">
    <source>
        <dbReference type="EMBL" id="RST95693.1"/>
    </source>
</evidence>
<gene>
    <name evidence="4" type="ORF">CBF36_03095</name>
    <name evidence="3" type="ORF">CBF36_04420</name>
    <name evidence="2" type="ORF">CBF36_11475</name>
    <name evidence="1" type="ORF">CBF36_11765</name>
</gene>